<gene>
    <name evidence="1" type="ORF">GCM10007854_14730</name>
</gene>
<keyword evidence="2" id="KW-1185">Reference proteome</keyword>
<evidence type="ECO:0008006" key="3">
    <source>
        <dbReference type="Google" id="ProtNLM"/>
    </source>
</evidence>
<accession>A0ABQ5UZG8</accession>
<reference evidence="1" key="2">
    <citation type="submission" date="2023-01" db="EMBL/GenBank/DDBJ databases">
        <title>Draft genome sequence of Algimonas porphyrae strain NBRC 108216.</title>
        <authorList>
            <person name="Sun Q."/>
            <person name="Mori K."/>
        </authorList>
    </citation>
    <scope>NUCLEOTIDE SEQUENCE</scope>
    <source>
        <strain evidence="1">NBRC 108216</strain>
    </source>
</reference>
<dbReference type="Proteomes" id="UP001161390">
    <property type="component" value="Unassembled WGS sequence"/>
</dbReference>
<protein>
    <recommendedName>
        <fullName evidence="3">Phage tail protein</fullName>
    </recommendedName>
</protein>
<reference evidence="1" key="1">
    <citation type="journal article" date="2014" name="Int. J. Syst. Evol. Microbiol.">
        <title>Complete genome of a new Firmicutes species belonging to the dominant human colonic microbiota ('Ruminococcus bicirculans') reveals two chromosomes and a selective capacity to utilize plant glucans.</title>
        <authorList>
            <consortium name="NISC Comparative Sequencing Program"/>
            <person name="Wegmann U."/>
            <person name="Louis P."/>
            <person name="Goesmann A."/>
            <person name="Henrissat B."/>
            <person name="Duncan S.H."/>
            <person name="Flint H.J."/>
        </authorList>
    </citation>
    <scope>NUCLEOTIDE SEQUENCE</scope>
    <source>
        <strain evidence="1">NBRC 108216</strain>
    </source>
</reference>
<comment type="caution">
    <text evidence="1">The sequence shown here is derived from an EMBL/GenBank/DDBJ whole genome shotgun (WGS) entry which is preliminary data.</text>
</comment>
<name>A0ABQ5UZG8_9PROT</name>
<proteinExistence type="predicted"/>
<dbReference type="InterPro" id="IPR008861">
    <property type="entry name" value="GpX-like"/>
</dbReference>
<dbReference type="RefSeq" id="WP_284371202.1">
    <property type="nucleotide sequence ID" value="NZ_BSNJ01000003.1"/>
</dbReference>
<dbReference type="Pfam" id="PF05489">
    <property type="entry name" value="Phage_tail_X"/>
    <property type="match status" value="1"/>
</dbReference>
<organism evidence="1 2">
    <name type="scientific">Algimonas porphyrae</name>
    <dbReference type="NCBI Taxonomy" id="1128113"/>
    <lineage>
        <taxon>Bacteria</taxon>
        <taxon>Pseudomonadati</taxon>
        <taxon>Pseudomonadota</taxon>
        <taxon>Alphaproteobacteria</taxon>
        <taxon>Maricaulales</taxon>
        <taxon>Robiginitomaculaceae</taxon>
        <taxon>Algimonas</taxon>
    </lineage>
</organism>
<dbReference type="EMBL" id="BSNJ01000003">
    <property type="protein sequence ID" value="GLQ20518.1"/>
    <property type="molecule type" value="Genomic_DNA"/>
</dbReference>
<sequence length="67" mass="7424">MTYRTVEGDVLDRIVHDHYGQTVGRVEAVLDANPVLRDQPPILPAGLIISLPSFTPVVADSRVRLWS</sequence>
<evidence type="ECO:0000313" key="2">
    <source>
        <dbReference type="Proteomes" id="UP001161390"/>
    </source>
</evidence>
<evidence type="ECO:0000313" key="1">
    <source>
        <dbReference type="EMBL" id="GLQ20518.1"/>
    </source>
</evidence>